<accession>A0A8R1EJR1</accession>
<reference evidence="1" key="2">
    <citation type="submission" date="2022-06" db="UniProtKB">
        <authorList>
            <consortium name="EnsemblMetazoa"/>
        </authorList>
    </citation>
    <scope>IDENTIFICATION</scope>
    <source>
        <strain evidence="1">DF5081</strain>
    </source>
</reference>
<protein>
    <submittedName>
        <fullName evidence="1">Uncharacterized protein</fullName>
    </submittedName>
</protein>
<evidence type="ECO:0000313" key="1">
    <source>
        <dbReference type="EnsemblMetazoa" id="CJA38404.1"/>
    </source>
</evidence>
<dbReference type="AlphaFoldDB" id="A0A8R1EJR1"/>
<proteinExistence type="predicted"/>
<dbReference type="Proteomes" id="UP000005237">
    <property type="component" value="Unassembled WGS sequence"/>
</dbReference>
<dbReference type="EnsemblMetazoa" id="CJA38404.1">
    <property type="protein sequence ID" value="CJA38404.1"/>
    <property type="gene ID" value="WBGene00214251"/>
</dbReference>
<name>A0A8R1EJR1_CAEJA</name>
<keyword evidence="2" id="KW-1185">Reference proteome</keyword>
<reference evidence="2" key="1">
    <citation type="submission" date="2010-08" db="EMBL/GenBank/DDBJ databases">
        <authorList>
            <consortium name="Caenorhabditis japonica Sequencing Consortium"/>
            <person name="Wilson R.K."/>
        </authorList>
    </citation>
    <scope>NUCLEOTIDE SEQUENCE [LARGE SCALE GENOMIC DNA]</scope>
    <source>
        <strain evidence="2">DF5081</strain>
    </source>
</reference>
<organism evidence="1 2">
    <name type="scientific">Caenorhabditis japonica</name>
    <dbReference type="NCBI Taxonomy" id="281687"/>
    <lineage>
        <taxon>Eukaryota</taxon>
        <taxon>Metazoa</taxon>
        <taxon>Ecdysozoa</taxon>
        <taxon>Nematoda</taxon>
        <taxon>Chromadorea</taxon>
        <taxon>Rhabditida</taxon>
        <taxon>Rhabditina</taxon>
        <taxon>Rhabditomorpha</taxon>
        <taxon>Rhabditoidea</taxon>
        <taxon>Rhabditidae</taxon>
        <taxon>Peloderinae</taxon>
        <taxon>Caenorhabditis</taxon>
    </lineage>
</organism>
<evidence type="ECO:0000313" key="2">
    <source>
        <dbReference type="Proteomes" id="UP000005237"/>
    </source>
</evidence>
<sequence length="76" mass="8752">MIIGNSGRSKRLRYCNIAMEFNLLRKKKLNPMNVGVFFVSMRRMSKPNNYYPILHTVVYSGATTHPTQLERASCSL</sequence>